<proteinExistence type="predicted"/>
<reference evidence="2" key="1">
    <citation type="submission" date="2016-05" db="EMBL/GenBank/DDBJ databases">
        <authorList>
            <person name="Naeem Raeece"/>
        </authorList>
    </citation>
    <scope>NUCLEOTIDE SEQUENCE [LARGE SCALE GENOMIC DNA]</scope>
</reference>
<dbReference type="AlphaFoldDB" id="A0A1A8XDH0"/>
<evidence type="ECO:0000313" key="2">
    <source>
        <dbReference type="Proteomes" id="UP000078546"/>
    </source>
</evidence>
<evidence type="ECO:0000313" key="1">
    <source>
        <dbReference type="EMBL" id="SBT02365.1"/>
    </source>
</evidence>
<organism evidence="1 2">
    <name type="scientific">Plasmodium ovale curtisi</name>
    <dbReference type="NCBI Taxonomy" id="864141"/>
    <lineage>
        <taxon>Eukaryota</taxon>
        <taxon>Sar</taxon>
        <taxon>Alveolata</taxon>
        <taxon>Apicomplexa</taxon>
        <taxon>Aconoidasida</taxon>
        <taxon>Haemosporida</taxon>
        <taxon>Plasmodiidae</taxon>
        <taxon>Plasmodium</taxon>
        <taxon>Plasmodium (Plasmodium)</taxon>
    </lineage>
</organism>
<dbReference type="EMBL" id="FLQV01003342">
    <property type="protein sequence ID" value="SBT02365.1"/>
    <property type="molecule type" value="Genomic_DNA"/>
</dbReference>
<dbReference type="Proteomes" id="UP000078546">
    <property type="component" value="Unassembled WGS sequence"/>
</dbReference>
<sequence>MVAYPPHELHTEKTDKRLEFLTEGRLIAMAGRHKDSAVLTGNVQVKSLIDAKLQCEKYSLRINEYIPKSQKVIKVINISRYSYV</sequence>
<gene>
    <name evidence="1" type="ORF">POVCU1_076070</name>
</gene>
<name>A0A1A8XDH0_PLAOA</name>
<accession>A0A1A8XDH0</accession>
<protein>
    <submittedName>
        <fullName evidence="1">Uncharacterized protein</fullName>
    </submittedName>
</protein>